<dbReference type="AlphaFoldDB" id="A0A5Q4YVP3"/>
<proteinExistence type="predicted"/>
<organism evidence="2 3">
    <name type="scientific">Paraburkholderia dioscoreae</name>
    <dbReference type="NCBI Taxonomy" id="2604047"/>
    <lineage>
        <taxon>Bacteria</taxon>
        <taxon>Pseudomonadati</taxon>
        <taxon>Pseudomonadota</taxon>
        <taxon>Betaproteobacteria</taxon>
        <taxon>Burkholderiales</taxon>
        <taxon>Burkholderiaceae</taxon>
        <taxon>Paraburkholderia</taxon>
    </lineage>
</organism>
<accession>A0A5Q4YVP3</accession>
<sequence>MTLPPFKPPTIDELRDWYRRYRTNEDVWRLILEVQHARMTLVEMTALLGKVERAARRADFGRLTSGAAPLHSVSSLAWEEMVRAGLVNSSINPTMADAPTTKGAAGFDFDPDEAEDRRLEELARMIARAHQTR</sequence>
<dbReference type="KEGG" id="pdio:PDMSB3_2682"/>
<name>A0A5Q4YVP3_9BURK</name>
<feature type="region of interest" description="Disordered" evidence="1">
    <location>
        <begin position="91"/>
        <end position="110"/>
    </location>
</feature>
<dbReference type="RefSeq" id="WP_165186323.1">
    <property type="nucleotide sequence ID" value="NZ_LR699553.1"/>
</dbReference>
<evidence type="ECO:0000256" key="1">
    <source>
        <dbReference type="SAM" id="MobiDB-lite"/>
    </source>
</evidence>
<dbReference type="EMBL" id="LR699553">
    <property type="protein sequence ID" value="VVD29138.1"/>
    <property type="molecule type" value="Genomic_DNA"/>
</dbReference>
<protein>
    <submittedName>
        <fullName evidence="2">Uncharacterized protein</fullName>
    </submittedName>
</protein>
<reference evidence="2 3" key="1">
    <citation type="submission" date="2019-08" db="EMBL/GenBank/DDBJ databases">
        <authorList>
            <person name="Herpell B J."/>
        </authorList>
    </citation>
    <scope>NUCLEOTIDE SEQUENCE [LARGE SCALE GENOMIC DNA]</scope>
    <source>
        <strain evidence="3">Msb3</strain>
    </source>
</reference>
<keyword evidence="3" id="KW-1185">Reference proteome</keyword>
<gene>
    <name evidence="2" type="ORF">PDMSB3_2682</name>
</gene>
<evidence type="ECO:0000313" key="2">
    <source>
        <dbReference type="EMBL" id="VVD29138.1"/>
    </source>
</evidence>
<dbReference type="Proteomes" id="UP000325811">
    <property type="component" value="Chromosome I"/>
</dbReference>
<evidence type="ECO:0000313" key="3">
    <source>
        <dbReference type="Proteomes" id="UP000325811"/>
    </source>
</evidence>